<evidence type="ECO:0000256" key="2">
    <source>
        <dbReference type="SAM" id="Phobius"/>
    </source>
</evidence>
<keyword evidence="2" id="KW-0472">Membrane</keyword>
<evidence type="ECO:0000259" key="3">
    <source>
        <dbReference type="Pfam" id="PF20163"/>
    </source>
</evidence>
<feature type="transmembrane region" description="Helical" evidence="2">
    <location>
        <begin position="232"/>
        <end position="251"/>
    </location>
</feature>
<dbReference type="InterPro" id="IPR046623">
    <property type="entry name" value="DUF6536"/>
</dbReference>
<feature type="transmembrane region" description="Helical" evidence="2">
    <location>
        <begin position="394"/>
        <end position="418"/>
    </location>
</feature>
<accession>A0ABR3QH40</accession>
<dbReference type="PANTHER" id="PTHR35395:SF1">
    <property type="entry name" value="DUF6536 DOMAIN-CONTAINING PROTEIN"/>
    <property type="match status" value="1"/>
</dbReference>
<keyword evidence="2" id="KW-0812">Transmembrane</keyword>
<evidence type="ECO:0000313" key="5">
    <source>
        <dbReference type="Proteomes" id="UP001521785"/>
    </source>
</evidence>
<proteinExistence type="predicted"/>
<comment type="caution">
    <text evidence="4">The sequence shown here is derived from an EMBL/GenBank/DDBJ whole genome shotgun (WGS) entry which is preliminary data.</text>
</comment>
<sequence length="494" mass="55720">MSVQTAAETSSGHSNVEHQELPENAHVDDNEMEPAEASNPNEPRPVSFSSAPPVAETAGDTNVEHQPLPQNASDVEAVDEAVDESSRAKKSWWSRVKSWFQRHFRWWSRIQSWFKRRFPGWRGGVQLWTYATAFVLLLNVIFAIIAGAAPHPESGFTTIYHGDCEVYGRTFEGLQFLVNVFSTILLAASNYCMQRLVAPTRSEIDAAHAKRRWLDIGKPSVRNLPSINPIRVVLWVMLALSSLPLHLLVIYNSVLIKDQATYNEMAYLVVDPSIFTSTETAWTQRAEDFSELKSLISDGKYKDQSLWKNLTADQCRDEYEAAYMTRGYAFGVPAESWWKENRRYINSGTPVYSWTRPTDGGSIPVDSDLYPSPTAFPLDYCISQEVPGRCGVQFSLAIIGIVIACGIVKIVTMFVILWKFTKEDPIATIGDGIQSFIETPDATTTNLCLETRHDIVKAWKTPLDSRRGRTFHIPSKEAWFRAASVKRWSVPIML</sequence>
<gene>
    <name evidence="4" type="ORF">SLS60_011876</name>
</gene>
<evidence type="ECO:0000313" key="4">
    <source>
        <dbReference type="EMBL" id="KAL1591484.1"/>
    </source>
</evidence>
<dbReference type="EMBL" id="JAKJXO020000025">
    <property type="protein sequence ID" value="KAL1591484.1"/>
    <property type="molecule type" value="Genomic_DNA"/>
</dbReference>
<feature type="transmembrane region" description="Helical" evidence="2">
    <location>
        <begin position="127"/>
        <end position="149"/>
    </location>
</feature>
<dbReference type="Proteomes" id="UP001521785">
    <property type="component" value="Unassembled WGS sequence"/>
</dbReference>
<organism evidence="4 5">
    <name type="scientific">Paraconiothyrium brasiliense</name>
    <dbReference type="NCBI Taxonomy" id="300254"/>
    <lineage>
        <taxon>Eukaryota</taxon>
        <taxon>Fungi</taxon>
        <taxon>Dikarya</taxon>
        <taxon>Ascomycota</taxon>
        <taxon>Pezizomycotina</taxon>
        <taxon>Dothideomycetes</taxon>
        <taxon>Pleosporomycetidae</taxon>
        <taxon>Pleosporales</taxon>
        <taxon>Massarineae</taxon>
        <taxon>Didymosphaeriaceae</taxon>
        <taxon>Paraconiothyrium</taxon>
    </lineage>
</organism>
<dbReference type="PANTHER" id="PTHR35395">
    <property type="entry name" value="DUF6536 DOMAIN-CONTAINING PROTEIN"/>
    <property type="match status" value="1"/>
</dbReference>
<feature type="non-terminal residue" evidence="4">
    <location>
        <position position="494"/>
    </location>
</feature>
<protein>
    <recommendedName>
        <fullName evidence="3">DUF6536 domain-containing protein</fullName>
    </recommendedName>
</protein>
<dbReference type="Pfam" id="PF20163">
    <property type="entry name" value="DUF6536"/>
    <property type="match status" value="1"/>
</dbReference>
<feature type="compositionally biased region" description="Polar residues" evidence="1">
    <location>
        <begin position="1"/>
        <end position="14"/>
    </location>
</feature>
<feature type="compositionally biased region" description="Basic and acidic residues" evidence="1">
    <location>
        <begin position="15"/>
        <end position="29"/>
    </location>
</feature>
<keyword evidence="2" id="KW-1133">Transmembrane helix</keyword>
<keyword evidence="5" id="KW-1185">Reference proteome</keyword>
<name>A0ABR3QH40_9PLEO</name>
<feature type="region of interest" description="Disordered" evidence="1">
    <location>
        <begin position="1"/>
        <end position="81"/>
    </location>
</feature>
<feature type="domain" description="DUF6536" evidence="3">
    <location>
        <begin position="121"/>
        <end position="273"/>
    </location>
</feature>
<reference evidence="4 5" key="1">
    <citation type="submission" date="2024-02" db="EMBL/GenBank/DDBJ databases">
        <title>De novo assembly and annotation of 12 fungi associated with fruit tree decline syndrome in Ontario, Canada.</title>
        <authorList>
            <person name="Sulman M."/>
            <person name="Ellouze W."/>
            <person name="Ilyukhin E."/>
        </authorList>
    </citation>
    <scope>NUCLEOTIDE SEQUENCE [LARGE SCALE GENOMIC DNA]</scope>
    <source>
        <strain evidence="4 5">M42-189</strain>
    </source>
</reference>
<evidence type="ECO:0000256" key="1">
    <source>
        <dbReference type="SAM" id="MobiDB-lite"/>
    </source>
</evidence>